<keyword evidence="2" id="KW-1185">Reference proteome</keyword>
<dbReference type="Proteomes" id="UP001178507">
    <property type="component" value="Unassembled WGS sequence"/>
</dbReference>
<comment type="caution">
    <text evidence="1">The sequence shown here is derived from an EMBL/GenBank/DDBJ whole genome shotgun (WGS) entry which is preliminary data.</text>
</comment>
<organism evidence="1 2">
    <name type="scientific">Effrenium voratum</name>
    <dbReference type="NCBI Taxonomy" id="2562239"/>
    <lineage>
        <taxon>Eukaryota</taxon>
        <taxon>Sar</taxon>
        <taxon>Alveolata</taxon>
        <taxon>Dinophyceae</taxon>
        <taxon>Suessiales</taxon>
        <taxon>Symbiodiniaceae</taxon>
        <taxon>Effrenium</taxon>
    </lineage>
</organism>
<gene>
    <name evidence="1" type="ORF">EVOR1521_LOCUS2235</name>
</gene>
<name>A0AA36HPE7_9DINO</name>
<accession>A0AA36HPE7</accession>
<dbReference type="AlphaFoldDB" id="A0AA36HPE7"/>
<evidence type="ECO:0000313" key="2">
    <source>
        <dbReference type="Proteomes" id="UP001178507"/>
    </source>
</evidence>
<evidence type="ECO:0000313" key="1">
    <source>
        <dbReference type="EMBL" id="CAJ1372084.1"/>
    </source>
</evidence>
<protein>
    <submittedName>
        <fullName evidence="1">Uncharacterized protein</fullName>
    </submittedName>
</protein>
<reference evidence="1" key="1">
    <citation type="submission" date="2023-08" db="EMBL/GenBank/DDBJ databases">
        <authorList>
            <person name="Chen Y."/>
            <person name="Shah S."/>
            <person name="Dougan E. K."/>
            <person name="Thang M."/>
            <person name="Chan C."/>
        </authorList>
    </citation>
    <scope>NUCLEOTIDE SEQUENCE</scope>
</reference>
<proteinExistence type="predicted"/>
<dbReference type="EMBL" id="CAUJNA010000113">
    <property type="protein sequence ID" value="CAJ1372084.1"/>
    <property type="molecule type" value="Genomic_DNA"/>
</dbReference>
<sequence length="250" mass="28056">MTLTIWKKMYLRKELGWRGVRVAPQARPSDGSAAVDGAVCGKAGLRQFLAVGGGYGGFEDAMSPELVRQLKSGFRLAGTAVVSEVKCHLLQEVLDKAQLRHLKLLVLAAFAELEVLQSFPFKEYRIDVLAVQSAQFRCKFLSRLDRPYQSWTWSCEHGPARKIQALLSKHGYRLLDTFLTDIDGRPTLQNSSLPFYTASEINAWMIFSRETEGRKREEDLGKLEHLIETEPILNLPGISHVESAGPRTEP</sequence>